<dbReference type="Proteomes" id="UP001199795">
    <property type="component" value="Unassembled WGS sequence"/>
</dbReference>
<accession>A0AAE3EPG5</accession>
<dbReference type="EMBL" id="JAKKDU010000016">
    <property type="protein sequence ID" value="MCF7569236.1"/>
    <property type="molecule type" value="Genomic_DNA"/>
</dbReference>
<proteinExistence type="predicted"/>
<dbReference type="Pfam" id="PF13847">
    <property type="entry name" value="Methyltransf_31"/>
    <property type="match status" value="1"/>
</dbReference>
<gene>
    <name evidence="2" type="ORF">L3X37_12805</name>
</gene>
<dbReference type="Gene3D" id="3.40.50.150">
    <property type="entry name" value="Vaccinia Virus protein VP39"/>
    <property type="match status" value="1"/>
</dbReference>
<evidence type="ECO:0000313" key="3">
    <source>
        <dbReference type="Proteomes" id="UP001199795"/>
    </source>
</evidence>
<reference evidence="2" key="1">
    <citation type="submission" date="2022-01" db="EMBL/GenBank/DDBJ databases">
        <title>Draft genome sequence of Sabulilitoribacter arenilitoris KCTC 52401.</title>
        <authorList>
            <person name="Oh J.-S."/>
        </authorList>
    </citation>
    <scope>NUCLEOTIDE SEQUENCE</scope>
    <source>
        <strain evidence="2">HMF6543</strain>
    </source>
</reference>
<keyword evidence="2" id="KW-0489">Methyltransferase</keyword>
<sequence>MKGIVKANTVDKYLCSIRFQIVKLVESNSTVIEYGCGNGDLLFKLSVKIKEGIGVDKSKQLISFAKNQVIENQIKNLEFRLLDVLQDAYSVPKMDYSIVSLLFHILPWEKSVELVEKLIATSETIIICGFCKPNNIKQKILLWCDQRFTGHYSNFLNYSRNGFTEGLLNSIKHIKYNKIDTFDPVIKIYKITKEDIN</sequence>
<evidence type="ECO:0000313" key="2">
    <source>
        <dbReference type="EMBL" id="MCF7569236.1"/>
    </source>
</evidence>
<dbReference type="InterPro" id="IPR025714">
    <property type="entry name" value="Methyltranfer_dom"/>
</dbReference>
<dbReference type="SUPFAM" id="SSF53335">
    <property type="entry name" value="S-adenosyl-L-methionine-dependent methyltransferases"/>
    <property type="match status" value="1"/>
</dbReference>
<feature type="domain" description="Methyltransferase" evidence="1">
    <location>
        <begin position="26"/>
        <end position="135"/>
    </location>
</feature>
<organism evidence="2 3">
    <name type="scientific">Wocania arenilitoris</name>
    <dbReference type="NCBI Taxonomy" id="2044858"/>
    <lineage>
        <taxon>Bacteria</taxon>
        <taxon>Pseudomonadati</taxon>
        <taxon>Bacteroidota</taxon>
        <taxon>Flavobacteriia</taxon>
        <taxon>Flavobacteriales</taxon>
        <taxon>Flavobacteriaceae</taxon>
        <taxon>Wocania</taxon>
    </lineage>
</organism>
<comment type="caution">
    <text evidence="2">The sequence shown here is derived from an EMBL/GenBank/DDBJ whole genome shotgun (WGS) entry which is preliminary data.</text>
</comment>
<protein>
    <submittedName>
        <fullName evidence="2">Class I SAM-dependent methyltransferase</fullName>
    </submittedName>
</protein>
<dbReference type="GO" id="GO:0032259">
    <property type="term" value="P:methylation"/>
    <property type="evidence" value="ECO:0007669"/>
    <property type="project" value="UniProtKB-KW"/>
</dbReference>
<keyword evidence="2" id="KW-0808">Transferase</keyword>
<dbReference type="GO" id="GO:0008168">
    <property type="term" value="F:methyltransferase activity"/>
    <property type="evidence" value="ECO:0007669"/>
    <property type="project" value="UniProtKB-KW"/>
</dbReference>
<dbReference type="RefSeq" id="WP_237240569.1">
    <property type="nucleotide sequence ID" value="NZ_JAKKDU010000016.1"/>
</dbReference>
<evidence type="ECO:0000259" key="1">
    <source>
        <dbReference type="Pfam" id="PF13847"/>
    </source>
</evidence>
<dbReference type="InterPro" id="IPR029063">
    <property type="entry name" value="SAM-dependent_MTases_sf"/>
</dbReference>
<dbReference type="CDD" id="cd02440">
    <property type="entry name" value="AdoMet_MTases"/>
    <property type="match status" value="1"/>
</dbReference>
<keyword evidence="3" id="KW-1185">Reference proteome</keyword>
<dbReference type="AlphaFoldDB" id="A0AAE3EPG5"/>
<name>A0AAE3EPG5_9FLAO</name>